<name>A0A9N8D764_9STRA</name>
<evidence type="ECO:0000313" key="4">
    <source>
        <dbReference type="Proteomes" id="UP001153069"/>
    </source>
</evidence>
<feature type="signal peptide" evidence="2">
    <location>
        <begin position="1"/>
        <end position="20"/>
    </location>
</feature>
<accession>A0A9N8D764</accession>
<evidence type="ECO:0000313" key="3">
    <source>
        <dbReference type="EMBL" id="CAB9496485.1"/>
    </source>
</evidence>
<keyword evidence="4" id="KW-1185">Reference proteome</keyword>
<feature type="region of interest" description="Disordered" evidence="1">
    <location>
        <begin position="753"/>
        <end position="800"/>
    </location>
</feature>
<gene>
    <name evidence="3" type="ORF">SEMRO_5_G004590.1</name>
</gene>
<organism evidence="3 4">
    <name type="scientific">Seminavis robusta</name>
    <dbReference type="NCBI Taxonomy" id="568900"/>
    <lineage>
        <taxon>Eukaryota</taxon>
        <taxon>Sar</taxon>
        <taxon>Stramenopiles</taxon>
        <taxon>Ochrophyta</taxon>
        <taxon>Bacillariophyta</taxon>
        <taxon>Bacillariophyceae</taxon>
        <taxon>Bacillariophycidae</taxon>
        <taxon>Naviculales</taxon>
        <taxon>Naviculaceae</taxon>
        <taxon>Seminavis</taxon>
    </lineage>
</organism>
<feature type="region of interest" description="Disordered" evidence="1">
    <location>
        <begin position="23"/>
        <end position="50"/>
    </location>
</feature>
<reference evidence="3" key="1">
    <citation type="submission" date="2020-06" db="EMBL/GenBank/DDBJ databases">
        <authorList>
            <consortium name="Plant Systems Biology data submission"/>
        </authorList>
    </citation>
    <scope>NUCLEOTIDE SEQUENCE</scope>
    <source>
        <strain evidence="3">D6</strain>
    </source>
</reference>
<feature type="chain" id="PRO_5040118616" evidence="2">
    <location>
        <begin position="21"/>
        <end position="800"/>
    </location>
</feature>
<comment type="caution">
    <text evidence="3">The sequence shown here is derived from an EMBL/GenBank/DDBJ whole genome shotgun (WGS) entry which is preliminary data.</text>
</comment>
<evidence type="ECO:0000256" key="1">
    <source>
        <dbReference type="SAM" id="MobiDB-lite"/>
    </source>
</evidence>
<keyword evidence="2" id="KW-0732">Signal</keyword>
<sequence>MKLPAFLLLVVAQLIWTASSSPDSLLGKKSSGGGNKKAKEAKKAPQGLHKKVVPPGKTVKQVTASSELKVVGDLTFGEPIVFPSPMFEGEEITYRIPAAEEDMALTCILSGPEDSGDADLATRYEDETEEDCSSVGVDSNEECFSLIPQGQAILVTVNAFLESSDVVLLCTARPIEELTFGEDTTLTFDTRELIGFSYAPQGLENVQCTTTVPGTGGVEGDLDLTMFNLEDLRSGEVLGRCQSSTSGTDGSDESCKFVTFPPATLHIAIVPYSDENKTAIEGDLILRCDSSPVEDVVLGVRAPNMTLAEGETASFKIEVEGPSRAYCVVSAAVDTEDKDLDLRMYSLSDLDNVCSSAGLDSLEECYVIVNETSTIIIEAFNFLGSALDDFRLRCWAGPVVELELGEPVPLVMDVGDMYTFYLSSFETPAAVVCEVTKPEAFENDDSLVIGFVFDELMDQRGTQALATGPFPIGMFYNDSFFFEVFAVSDPPQDDVSFTCTATTVATTPLTLGIPTPLAVEDGDVFFFEFEVPDGPSDVFCETVVIEGNETDVDLAMTPIVLNYTKVLSQADIFSNNTLIWPWAYAGTTFQVALQEWDSSKDIDLLCDTVPLDQLELDVPVTLSSEDLTGPRMPFFLLDASFEADFVGEGKVFYLTDVAGMDLNCSLEAASNVELDLVVSEVAADGSRSISCGSSSLYNVGCLAFLSNTTEYVFAEIIARNITGPDNEMTLSCSEAVFFDFEFGTDAPVDADAPVSFDESMLPGEDSEDGSAVDVERTGASPPGRRLGQSFSLDDFHKEGY</sequence>
<dbReference type="Proteomes" id="UP001153069">
    <property type="component" value="Unassembled WGS sequence"/>
</dbReference>
<dbReference type="EMBL" id="CAICTM010000005">
    <property type="protein sequence ID" value="CAB9496485.1"/>
    <property type="molecule type" value="Genomic_DNA"/>
</dbReference>
<protein>
    <submittedName>
        <fullName evidence="3">Uncharacterized protein</fullName>
    </submittedName>
</protein>
<dbReference type="AlphaFoldDB" id="A0A9N8D764"/>
<proteinExistence type="predicted"/>
<evidence type="ECO:0000256" key="2">
    <source>
        <dbReference type="SAM" id="SignalP"/>
    </source>
</evidence>